<dbReference type="GO" id="GO:0003779">
    <property type="term" value="F:actin binding"/>
    <property type="evidence" value="ECO:0007669"/>
    <property type="project" value="InterPro"/>
</dbReference>
<comment type="similarity">
    <text evidence="1">Belongs to the CAP family.</text>
</comment>
<dbReference type="InterPro" id="IPR017901">
    <property type="entry name" value="C-CAP_CF_C-like"/>
</dbReference>
<dbReference type="InterPro" id="IPR001837">
    <property type="entry name" value="Adenylate_cyclase-assoc_CAP"/>
</dbReference>
<feature type="compositionally biased region" description="Pro residues" evidence="2">
    <location>
        <begin position="1"/>
        <end position="17"/>
    </location>
</feature>
<dbReference type="OMA" id="RIENCQH"/>
<dbReference type="InterPro" id="IPR013912">
    <property type="entry name" value="Adenylate_cyclase-assoc_CAP_C"/>
</dbReference>
<protein>
    <submittedName>
        <fullName evidence="4">Adenylyl cyclase-associated protein 2</fullName>
    </submittedName>
</protein>
<gene>
    <name evidence="4" type="ORF">FVE85_9836</name>
</gene>
<sequence length="241" mass="25825">MAPPPPPPGPPPPPPPAASGGDGGEDVTAKLFAEINGAGGDIRAGLKKATKGPVNDGAPAPVPKARVAAAKKADAPADKPAKCEFSGKTWNIEYQRDNHEISIEVTSMKHTVYIYKCEKATVQIKGKCNSISIDSCKKVNVVFETALSQIEIMNSQEIQAQATGKSPSVNMDNVNTVTYYLNAESVEDAHIITAKCAAVNIIRPKPDDPDDILEHPIPEQFLTTFNKEKGEWETNEVSHDD</sequence>
<feature type="region of interest" description="Disordered" evidence="2">
    <location>
        <begin position="1"/>
        <end position="26"/>
    </location>
</feature>
<name>A0A5J4YJH4_PORPP</name>
<dbReference type="SUPFAM" id="SSF69340">
    <property type="entry name" value="C-terminal domain of adenylylcyclase associated protein"/>
    <property type="match status" value="1"/>
</dbReference>
<evidence type="ECO:0000256" key="2">
    <source>
        <dbReference type="SAM" id="MobiDB-lite"/>
    </source>
</evidence>
<dbReference type="GO" id="GO:0007015">
    <property type="term" value="P:actin filament organization"/>
    <property type="evidence" value="ECO:0007669"/>
    <property type="project" value="TreeGrafter"/>
</dbReference>
<evidence type="ECO:0000259" key="3">
    <source>
        <dbReference type="PROSITE" id="PS51329"/>
    </source>
</evidence>
<dbReference type="SMART" id="SM00673">
    <property type="entry name" value="CARP"/>
    <property type="match status" value="1"/>
</dbReference>
<dbReference type="PANTHER" id="PTHR10652">
    <property type="entry name" value="ADENYLYL CYCLASE-ASSOCIATED PROTEIN"/>
    <property type="match status" value="1"/>
</dbReference>
<dbReference type="GO" id="GO:0008179">
    <property type="term" value="F:adenylate cyclase binding"/>
    <property type="evidence" value="ECO:0007669"/>
    <property type="project" value="TreeGrafter"/>
</dbReference>
<accession>A0A5J4YJH4</accession>
<dbReference type="Proteomes" id="UP000324585">
    <property type="component" value="Unassembled WGS sequence"/>
</dbReference>
<comment type="caution">
    <text evidence="4">The sequence shown here is derived from an EMBL/GenBank/DDBJ whole genome shotgun (WGS) entry which is preliminary data.</text>
</comment>
<dbReference type="InterPro" id="IPR036223">
    <property type="entry name" value="CAP_C_sf"/>
</dbReference>
<organism evidence="4 5">
    <name type="scientific">Porphyridium purpureum</name>
    <name type="common">Red alga</name>
    <name type="synonym">Porphyridium cruentum</name>
    <dbReference type="NCBI Taxonomy" id="35688"/>
    <lineage>
        <taxon>Eukaryota</taxon>
        <taxon>Rhodophyta</taxon>
        <taxon>Bangiophyceae</taxon>
        <taxon>Porphyridiales</taxon>
        <taxon>Porphyridiaceae</taxon>
        <taxon>Porphyridium</taxon>
    </lineage>
</organism>
<keyword evidence="5" id="KW-1185">Reference proteome</keyword>
<dbReference type="GO" id="GO:0005737">
    <property type="term" value="C:cytoplasm"/>
    <property type="evidence" value="ECO:0007669"/>
    <property type="project" value="TreeGrafter"/>
</dbReference>
<evidence type="ECO:0000313" key="4">
    <source>
        <dbReference type="EMBL" id="KAA8490944.1"/>
    </source>
</evidence>
<evidence type="ECO:0000313" key="5">
    <source>
        <dbReference type="Proteomes" id="UP000324585"/>
    </source>
</evidence>
<evidence type="ECO:0000256" key="1">
    <source>
        <dbReference type="ARBA" id="ARBA00007659"/>
    </source>
</evidence>
<dbReference type="OrthoDB" id="1601at2759"/>
<feature type="domain" description="C-CAP/cofactor C-like" evidence="3">
    <location>
        <begin position="76"/>
        <end position="217"/>
    </location>
</feature>
<dbReference type="InterPro" id="IPR016098">
    <property type="entry name" value="CAP/MinC_C"/>
</dbReference>
<dbReference type="PROSITE" id="PS51329">
    <property type="entry name" value="C_CAP_COFACTOR_C"/>
    <property type="match status" value="1"/>
</dbReference>
<dbReference type="Gene3D" id="2.160.20.70">
    <property type="match status" value="1"/>
</dbReference>
<dbReference type="SUPFAM" id="SSF101447">
    <property type="entry name" value="Formin homology 2 domain (FH2 domain)"/>
    <property type="match status" value="1"/>
</dbReference>
<dbReference type="AlphaFoldDB" id="A0A5J4YJH4"/>
<dbReference type="GO" id="GO:0019933">
    <property type="term" value="P:cAMP-mediated signaling"/>
    <property type="evidence" value="ECO:0007669"/>
    <property type="project" value="TreeGrafter"/>
</dbReference>
<dbReference type="PANTHER" id="PTHR10652:SF0">
    <property type="entry name" value="ADENYLYL CYCLASE-ASSOCIATED PROTEIN"/>
    <property type="match status" value="1"/>
</dbReference>
<dbReference type="InterPro" id="IPR006599">
    <property type="entry name" value="CARP_motif"/>
</dbReference>
<proteinExistence type="inferred from homology"/>
<reference evidence="5" key="1">
    <citation type="journal article" date="2019" name="Nat. Commun.">
        <title>Expansion of phycobilisome linker gene families in mesophilic red algae.</title>
        <authorList>
            <person name="Lee J."/>
            <person name="Kim D."/>
            <person name="Bhattacharya D."/>
            <person name="Yoon H.S."/>
        </authorList>
    </citation>
    <scope>NUCLEOTIDE SEQUENCE [LARGE SCALE GENOMIC DNA]</scope>
    <source>
        <strain evidence="5">CCMP 1328</strain>
    </source>
</reference>
<dbReference type="EMBL" id="VRMN01000017">
    <property type="protein sequence ID" value="KAA8490944.1"/>
    <property type="molecule type" value="Genomic_DNA"/>
</dbReference>
<dbReference type="Pfam" id="PF08603">
    <property type="entry name" value="CAP_C"/>
    <property type="match status" value="1"/>
</dbReference>